<dbReference type="InterPro" id="IPR050482">
    <property type="entry name" value="Sensor_HK_TwoCompSys"/>
</dbReference>
<accession>A0A938Y1Y8</accession>
<keyword evidence="9" id="KW-0472">Membrane</keyword>
<dbReference type="RefSeq" id="WP_205289739.1">
    <property type="nucleotide sequence ID" value="NZ_CP074406.1"/>
</dbReference>
<comment type="caution">
    <text evidence="12">The sequence shown here is derived from an EMBL/GenBank/DDBJ whole genome shotgun (WGS) entry which is preliminary data.</text>
</comment>
<evidence type="ECO:0000256" key="6">
    <source>
        <dbReference type="ARBA" id="ARBA00022777"/>
    </source>
</evidence>
<dbReference type="PANTHER" id="PTHR24421:SF10">
    <property type="entry name" value="NITRATE_NITRITE SENSOR PROTEIN NARQ"/>
    <property type="match status" value="1"/>
</dbReference>
<feature type="transmembrane region" description="Helical" evidence="9">
    <location>
        <begin position="12"/>
        <end position="28"/>
    </location>
</feature>
<comment type="catalytic activity">
    <reaction evidence="1">
        <text>ATP + protein L-histidine = ADP + protein N-phospho-L-histidine.</text>
        <dbReference type="EC" id="2.7.13.3"/>
    </reaction>
</comment>
<feature type="domain" description="Signal transduction histidine kinase subgroup 3 dimerisation and phosphoacceptor" evidence="11">
    <location>
        <begin position="166"/>
        <end position="229"/>
    </location>
</feature>
<keyword evidence="5" id="KW-0547">Nucleotide-binding</keyword>
<name>A0A938Y1Y8_9ACTN</name>
<dbReference type="InterPro" id="IPR036890">
    <property type="entry name" value="HATPase_C_sf"/>
</dbReference>
<keyword evidence="7" id="KW-0067">ATP-binding</keyword>
<dbReference type="CDD" id="cd16917">
    <property type="entry name" value="HATPase_UhpB-NarQ-NarX-like"/>
    <property type="match status" value="1"/>
</dbReference>
<keyword evidence="6 12" id="KW-0418">Kinase</keyword>
<evidence type="ECO:0000313" key="13">
    <source>
        <dbReference type="Proteomes" id="UP000663791"/>
    </source>
</evidence>
<evidence type="ECO:0000259" key="11">
    <source>
        <dbReference type="Pfam" id="PF07730"/>
    </source>
</evidence>
<evidence type="ECO:0000256" key="4">
    <source>
        <dbReference type="ARBA" id="ARBA00022679"/>
    </source>
</evidence>
<dbReference type="GO" id="GO:0000155">
    <property type="term" value="F:phosphorelay sensor kinase activity"/>
    <property type="evidence" value="ECO:0007669"/>
    <property type="project" value="InterPro"/>
</dbReference>
<dbReference type="Gene3D" id="1.20.5.1930">
    <property type="match status" value="1"/>
</dbReference>
<dbReference type="PANTHER" id="PTHR24421">
    <property type="entry name" value="NITRATE/NITRITE SENSOR PROTEIN NARX-RELATED"/>
    <property type="match status" value="1"/>
</dbReference>
<dbReference type="GO" id="GO:0016020">
    <property type="term" value="C:membrane"/>
    <property type="evidence" value="ECO:0007669"/>
    <property type="project" value="InterPro"/>
</dbReference>
<evidence type="ECO:0000256" key="1">
    <source>
        <dbReference type="ARBA" id="ARBA00000085"/>
    </source>
</evidence>
<feature type="transmembrane region" description="Helical" evidence="9">
    <location>
        <begin position="63"/>
        <end position="86"/>
    </location>
</feature>
<keyword evidence="4" id="KW-0808">Transferase</keyword>
<sequence length="373" mass="39669">MASGWARPLASGWTLDVVVVAVTLAIAASEMVQGRPHEPTPLRLGVSLLCCVAIFWRRRQPELVLGIAVLGLVLAQQPGPIILAVGTVAEVHGASRRTWIVLALVSVPTLVELATRIGPLATVLAWGALVAFPTAVGITVAGNRATAASLAEERARRAADVARRDERTRIAREMHDVVAHQVSLIALQAGALEVSADNPQTVESAQMIRRTARQALEELRTVVGLLRTTESAHEERAPRTTLAEVRALVDEWREAGMDVTLQDRTPPGFLDACPPRVARTSYRVVREALTNVSKHAAGATATVELSEDEGRLCLVVRNGVGTRTSSRAATGAGVGLYGMRERVALLGGTFHAGSEPDGGYCVRALLPMIGDLI</sequence>
<keyword evidence="8" id="KW-0902">Two-component regulatory system</keyword>
<dbReference type="Pfam" id="PF02518">
    <property type="entry name" value="HATPase_c"/>
    <property type="match status" value="1"/>
</dbReference>
<keyword evidence="13" id="KW-1185">Reference proteome</keyword>
<protein>
    <recommendedName>
        <fullName evidence="2">histidine kinase</fullName>
        <ecNumber evidence="2">2.7.13.3</ecNumber>
    </recommendedName>
</protein>
<dbReference type="InterPro" id="IPR011712">
    <property type="entry name" value="Sig_transdc_His_kin_sub3_dim/P"/>
</dbReference>
<evidence type="ECO:0000256" key="2">
    <source>
        <dbReference type="ARBA" id="ARBA00012438"/>
    </source>
</evidence>
<dbReference type="SUPFAM" id="SSF55874">
    <property type="entry name" value="ATPase domain of HSP90 chaperone/DNA topoisomerase II/histidine kinase"/>
    <property type="match status" value="1"/>
</dbReference>
<evidence type="ECO:0000256" key="8">
    <source>
        <dbReference type="ARBA" id="ARBA00023012"/>
    </source>
</evidence>
<dbReference type="InterPro" id="IPR003594">
    <property type="entry name" value="HATPase_dom"/>
</dbReference>
<organism evidence="12 13">
    <name type="scientific">Nocardioides faecalis</name>
    <dbReference type="NCBI Taxonomy" id="2803858"/>
    <lineage>
        <taxon>Bacteria</taxon>
        <taxon>Bacillati</taxon>
        <taxon>Actinomycetota</taxon>
        <taxon>Actinomycetes</taxon>
        <taxon>Propionibacteriales</taxon>
        <taxon>Nocardioidaceae</taxon>
        <taxon>Nocardioides</taxon>
    </lineage>
</organism>
<dbReference type="Proteomes" id="UP000663791">
    <property type="component" value="Unassembled WGS sequence"/>
</dbReference>
<keyword evidence="9" id="KW-1133">Transmembrane helix</keyword>
<evidence type="ECO:0000259" key="10">
    <source>
        <dbReference type="Pfam" id="PF02518"/>
    </source>
</evidence>
<evidence type="ECO:0000256" key="9">
    <source>
        <dbReference type="SAM" id="Phobius"/>
    </source>
</evidence>
<feature type="domain" description="Histidine kinase/HSP90-like ATPase" evidence="10">
    <location>
        <begin position="282"/>
        <end position="368"/>
    </location>
</feature>
<dbReference type="GO" id="GO:0005524">
    <property type="term" value="F:ATP binding"/>
    <property type="evidence" value="ECO:0007669"/>
    <property type="project" value="UniProtKB-KW"/>
</dbReference>
<dbReference type="EC" id="2.7.13.3" evidence="2"/>
<dbReference type="GO" id="GO:0046983">
    <property type="term" value="F:protein dimerization activity"/>
    <property type="evidence" value="ECO:0007669"/>
    <property type="project" value="InterPro"/>
</dbReference>
<dbReference type="Gene3D" id="3.30.565.10">
    <property type="entry name" value="Histidine kinase-like ATPase, C-terminal domain"/>
    <property type="match status" value="1"/>
</dbReference>
<keyword evidence="3" id="KW-0597">Phosphoprotein</keyword>
<evidence type="ECO:0000256" key="5">
    <source>
        <dbReference type="ARBA" id="ARBA00022741"/>
    </source>
</evidence>
<reference evidence="12" key="1">
    <citation type="submission" date="2021-01" db="EMBL/GenBank/DDBJ databases">
        <title>Novel species in genus Nocardioides.</title>
        <authorList>
            <person name="Zhang G."/>
        </authorList>
    </citation>
    <scope>NUCLEOTIDE SEQUENCE</scope>
    <source>
        <strain evidence="12">Zg-536</strain>
    </source>
</reference>
<evidence type="ECO:0000256" key="7">
    <source>
        <dbReference type="ARBA" id="ARBA00022840"/>
    </source>
</evidence>
<proteinExistence type="predicted"/>
<feature type="transmembrane region" description="Helical" evidence="9">
    <location>
        <begin position="40"/>
        <end position="57"/>
    </location>
</feature>
<keyword evidence="9" id="KW-0812">Transmembrane</keyword>
<dbReference type="AlphaFoldDB" id="A0A938Y1Y8"/>
<evidence type="ECO:0000313" key="12">
    <source>
        <dbReference type="EMBL" id="MBM9458433.1"/>
    </source>
</evidence>
<gene>
    <name evidence="12" type="ORF">JK386_00780</name>
</gene>
<dbReference type="EMBL" id="JAERTX010000001">
    <property type="protein sequence ID" value="MBM9458433.1"/>
    <property type="molecule type" value="Genomic_DNA"/>
</dbReference>
<feature type="transmembrane region" description="Helical" evidence="9">
    <location>
        <begin position="123"/>
        <end position="142"/>
    </location>
</feature>
<evidence type="ECO:0000256" key="3">
    <source>
        <dbReference type="ARBA" id="ARBA00022553"/>
    </source>
</evidence>
<dbReference type="Pfam" id="PF07730">
    <property type="entry name" value="HisKA_3"/>
    <property type="match status" value="1"/>
</dbReference>